<dbReference type="AlphaFoldDB" id="A0A8J5SIL2"/>
<comment type="cofactor">
    <cofactor evidence="2">
        <name>pyridoxal 5'-phosphate</name>
        <dbReference type="ChEBI" id="CHEBI:597326"/>
    </cofactor>
</comment>
<protein>
    <recommendedName>
        <fullName evidence="5">Serine hydroxymethyltransferase-like domain-containing protein</fullName>
    </recommendedName>
</protein>
<organism evidence="6 7">
    <name type="scientific">Zizania palustris</name>
    <name type="common">Northern wild rice</name>
    <dbReference type="NCBI Taxonomy" id="103762"/>
    <lineage>
        <taxon>Eukaryota</taxon>
        <taxon>Viridiplantae</taxon>
        <taxon>Streptophyta</taxon>
        <taxon>Embryophyta</taxon>
        <taxon>Tracheophyta</taxon>
        <taxon>Spermatophyta</taxon>
        <taxon>Magnoliopsida</taxon>
        <taxon>Liliopsida</taxon>
        <taxon>Poales</taxon>
        <taxon>Poaceae</taxon>
        <taxon>BOP clade</taxon>
        <taxon>Oryzoideae</taxon>
        <taxon>Oryzeae</taxon>
        <taxon>Zizaniinae</taxon>
        <taxon>Zizania</taxon>
    </lineage>
</organism>
<name>A0A8J5SIL2_ZIZPA</name>
<dbReference type="Pfam" id="PF00464">
    <property type="entry name" value="SHMT"/>
    <property type="match status" value="1"/>
</dbReference>
<dbReference type="OrthoDB" id="10265628at2759"/>
<reference evidence="6" key="2">
    <citation type="submission" date="2021-02" db="EMBL/GenBank/DDBJ databases">
        <authorList>
            <person name="Kimball J.A."/>
            <person name="Haas M.W."/>
            <person name="Macchietto M."/>
            <person name="Kono T."/>
            <person name="Duquette J."/>
            <person name="Shao M."/>
        </authorList>
    </citation>
    <scope>NUCLEOTIDE SEQUENCE</scope>
    <source>
        <tissue evidence="6">Fresh leaf tissue</tissue>
    </source>
</reference>
<proteinExistence type="predicted"/>
<dbReference type="PANTHER" id="PTHR11680">
    <property type="entry name" value="SERINE HYDROXYMETHYLTRANSFERASE"/>
    <property type="match status" value="1"/>
</dbReference>
<accession>A0A8J5SIL2</accession>
<evidence type="ECO:0000256" key="2">
    <source>
        <dbReference type="ARBA" id="ARBA00001933"/>
    </source>
</evidence>
<evidence type="ECO:0000313" key="6">
    <source>
        <dbReference type="EMBL" id="KAG8064493.1"/>
    </source>
</evidence>
<dbReference type="GO" id="GO:0004372">
    <property type="term" value="F:glycine hydroxymethyltransferase activity"/>
    <property type="evidence" value="ECO:0007669"/>
    <property type="project" value="UniProtKB-EC"/>
</dbReference>
<feature type="domain" description="Serine hydroxymethyltransferase-like" evidence="5">
    <location>
        <begin position="1"/>
        <end position="74"/>
    </location>
</feature>
<sequence>MIFYRKGVKEINKQGKEVTYDLEDKINAAIFPGLQGGPHNHTITGLAVALKQATTPEYRAYQEQVISNNAKFAQVGCGRPARRALVAVAVTFGAAGASALGVRRDERNSGIEKSSVVATICVLMYAYLFRSVVVRRGGASVRASSRLWAFGAASGRSTPRLDDRRRFWAFGAAAGWSARRPATRLDCGRRRVGSSVVGEG</sequence>
<dbReference type="GO" id="GO:0019264">
    <property type="term" value="P:glycine biosynthetic process from serine"/>
    <property type="evidence" value="ECO:0007669"/>
    <property type="project" value="TreeGrafter"/>
</dbReference>
<dbReference type="EMBL" id="JAAALK010000285">
    <property type="protein sequence ID" value="KAG8064493.1"/>
    <property type="molecule type" value="Genomic_DNA"/>
</dbReference>
<dbReference type="GO" id="GO:0046653">
    <property type="term" value="P:tetrahydrofolate metabolic process"/>
    <property type="evidence" value="ECO:0007669"/>
    <property type="project" value="TreeGrafter"/>
</dbReference>
<keyword evidence="4" id="KW-0812">Transmembrane</keyword>
<comment type="catalytic activity">
    <reaction evidence="1">
        <text>(6R)-5,10-methylene-5,6,7,8-tetrahydrofolate + glycine + H2O = (6S)-5,6,7,8-tetrahydrofolate + L-serine</text>
        <dbReference type="Rhea" id="RHEA:15481"/>
        <dbReference type="ChEBI" id="CHEBI:15377"/>
        <dbReference type="ChEBI" id="CHEBI:15636"/>
        <dbReference type="ChEBI" id="CHEBI:33384"/>
        <dbReference type="ChEBI" id="CHEBI:57305"/>
        <dbReference type="ChEBI" id="CHEBI:57453"/>
        <dbReference type="EC" id="2.1.2.1"/>
    </reaction>
</comment>
<keyword evidence="4" id="KW-1133">Transmembrane helix</keyword>
<dbReference type="GO" id="GO:0005739">
    <property type="term" value="C:mitochondrion"/>
    <property type="evidence" value="ECO:0007669"/>
    <property type="project" value="TreeGrafter"/>
</dbReference>
<evidence type="ECO:0000313" key="7">
    <source>
        <dbReference type="Proteomes" id="UP000729402"/>
    </source>
</evidence>
<feature type="transmembrane region" description="Helical" evidence="4">
    <location>
        <begin position="84"/>
        <end position="102"/>
    </location>
</feature>
<comment type="caution">
    <text evidence="6">The sequence shown here is derived from an EMBL/GenBank/DDBJ whole genome shotgun (WGS) entry which is preliminary data.</text>
</comment>
<dbReference type="InterPro" id="IPR049943">
    <property type="entry name" value="Ser_HO-MeTrfase-like"/>
</dbReference>
<dbReference type="GO" id="GO:0030170">
    <property type="term" value="F:pyridoxal phosphate binding"/>
    <property type="evidence" value="ECO:0007669"/>
    <property type="project" value="TreeGrafter"/>
</dbReference>
<gene>
    <name evidence="6" type="ORF">GUJ93_ZPchr0004g38790</name>
</gene>
<keyword evidence="7" id="KW-1185">Reference proteome</keyword>
<evidence type="ECO:0000259" key="5">
    <source>
        <dbReference type="Pfam" id="PF00464"/>
    </source>
</evidence>
<evidence type="ECO:0000256" key="1">
    <source>
        <dbReference type="ARBA" id="ARBA00001528"/>
    </source>
</evidence>
<keyword evidence="3" id="KW-0663">Pyridoxal phosphate</keyword>
<evidence type="ECO:0000256" key="4">
    <source>
        <dbReference type="SAM" id="Phobius"/>
    </source>
</evidence>
<evidence type="ECO:0000256" key="3">
    <source>
        <dbReference type="ARBA" id="ARBA00022898"/>
    </source>
</evidence>
<dbReference type="InterPro" id="IPR039429">
    <property type="entry name" value="SHMT-like_dom"/>
</dbReference>
<reference evidence="6" key="1">
    <citation type="journal article" date="2021" name="bioRxiv">
        <title>Whole Genome Assembly and Annotation of Northern Wild Rice, Zizania palustris L., Supports a Whole Genome Duplication in the Zizania Genus.</title>
        <authorList>
            <person name="Haas M."/>
            <person name="Kono T."/>
            <person name="Macchietto M."/>
            <person name="Millas R."/>
            <person name="McGilp L."/>
            <person name="Shao M."/>
            <person name="Duquette J."/>
            <person name="Hirsch C.N."/>
            <person name="Kimball J."/>
        </authorList>
    </citation>
    <scope>NUCLEOTIDE SEQUENCE</scope>
    <source>
        <tissue evidence="6">Fresh leaf tissue</tissue>
    </source>
</reference>
<keyword evidence="4" id="KW-0472">Membrane</keyword>
<dbReference type="Proteomes" id="UP000729402">
    <property type="component" value="Unassembled WGS sequence"/>
</dbReference>
<dbReference type="PANTHER" id="PTHR11680:SF28">
    <property type="entry name" value="SERINE HYDROXYMETHYLTRANSFERASE, MITOCHONDRIAL"/>
    <property type="match status" value="1"/>
</dbReference>
<feature type="transmembrane region" description="Helical" evidence="4">
    <location>
        <begin position="114"/>
        <end position="133"/>
    </location>
</feature>